<keyword evidence="2" id="KW-0472">Membrane</keyword>
<comment type="caution">
    <text evidence="3">The sequence shown here is derived from an EMBL/GenBank/DDBJ whole genome shotgun (WGS) entry which is preliminary data.</text>
</comment>
<gene>
    <name evidence="3" type="ORF">Salat_2362900</name>
</gene>
<dbReference type="AlphaFoldDB" id="A0AAE1XWW4"/>
<proteinExistence type="predicted"/>
<protein>
    <submittedName>
        <fullName evidence="3">Uncharacterized protein</fullName>
    </submittedName>
</protein>
<evidence type="ECO:0000256" key="1">
    <source>
        <dbReference type="SAM" id="MobiDB-lite"/>
    </source>
</evidence>
<dbReference type="EMBL" id="JACGWO010000009">
    <property type="protein sequence ID" value="KAK4419500.1"/>
    <property type="molecule type" value="Genomic_DNA"/>
</dbReference>
<evidence type="ECO:0000313" key="4">
    <source>
        <dbReference type="Proteomes" id="UP001293254"/>
    </source>
</evidence>
<keyword evidence="2" id="KW-0812">Transmembrane</keyword>
<organism evidence="3 4">
    <name type="scientific">Sesamum alatum</name>
    <dbReference type="NCBI Taxonomy" id="300844"/>
    <lineage>
        <taxon>Eukaryota</taxon>
        <taxon>Viridiplantae</taxon>
        <taxon>Streptophyta</taxon>
        <taxon>Embryophyta</taxon>
        <taxon>Tracheophyta</taxon>
        <taxon>Spermatophyta</taxon>
        <taxon>Magnoliopsida</taxon>
        <taxon>eudicotyledons</taxon>
        <taxon>Gunneridae</taxon>
        <taxon>Pentapetalae</taxon>
        <taxon>asterids</taxon>
        <taxon>lamiids</taxon>
        <taxon>Lamiales</taxon>
        <taxon>Pedaliaceae</taxon>
        <taxon>Sesamum</taxon>
    </lineage>
</organism>
<feature type="region of interest" description="Disordered" evidence="1">
    <location>
        <begin position="1"/>
        <end position="28"/>
    </location>
</feature>
<evidence type="ECO:0000313" key="3">
    <source>
        <dbReference type="EMBL" id="KAK4419500.1"/>
    </source>
</evidence>
<accession>A0AAE1XWW4</accession>
<evidence type="ECO:0000256" key="2">
    <source>
        <dbReference type="SAM" id="Phobius"/>
    </source>
</evidence>
<keyword evidence="4" id="KW-1185">Reference proteome</keyword>
<feature type="transmembrane region" description="Helical" evidence="2">
    <location>
        <begin position="33"/>
        <end position="52"/>
    </location>
</feature>
<sequence>MDAGGSRKRGEGESDGSGDGGSKRSKPGPPFRFYVLYACFYVHCLCFFLFPFCFSREYMWFLAVNTLAMGKNPSPCACCLSLFKHLQFLVDFKASGSWEMFSIYGAVSSFASSPLLFWVRI</sequence>
<name>A0AAE1XWW4_9LAMI</name>
<reference evidence="3" key="2">
    <citation type="journal article" date="2024" name="Plant">
        <title>Genomic evolution and insights into agronomic trait innovations of Sesamum species.</title>
        <authorList>
            <person name="Miao H."/>
            <person name="Wang L."/>
            <person name="Qu L."/>
            <person name="Liu H."/>
            <person name="Sun Y."/>
            <person name="Le M."/>
            <person name="Wang Q."/>
            <person name="Wei S."/>
            <person name="Zheng Y."/>
            <person name="Lin W."/>
            <person name="Duan Y."/>
            <person name="Cao H."/>
            <person name="Xiong S."/>
            <person name="Wang X."/>
            <person name="Wei L."/>
            <person name="Li C."/>
            <person name="Ma Q."/>
            <person name="Ju M."/>
            <person name="Zhao R."/>
            <person name="Li G."/>
            <person name="Mu C."/>
            <person name="Tian Q."/>
            <person name="Mei H."/>
            <person name="Zhang T."/>
            <person name="Gao T."/>
            <person name="Zhang H."/>
        </authorList>
    </citation>
    <scope>NUCLEOTIDE SEQUENCE</scope>
    <source>
        <strain evidence="3">3651</strain>
    </source>
</reference>
<reference evidence="3" key="1">
    <citation type="submission" date="2020-06" db="EMBL/GenBank/DDBJ databases">
        <authorList>
            <person name="Li T."/>
            <person name="Hu X."/>
            <person name="Zhang T."/>
            <person name="Song X."/>
            <person name="Zhang H."/>
            <person name="Dai N."/>
            <person name="Sheng W."/>
            <person name="Hou X."/>
            <person name="Wei L."/>
        </authorList>
    </citation>
    <scope>NUCLEOTIDE SEQUENCE</scope>
    <source>
        <strain evidence="3">3651</strain>
        <tissue evidence="3">Leaf</tissue>
    </source>
</reference>
<keyword evidence="2" id="KW-1133">Transmembrane helix</keyword>
<dbReference type="Proteomes" id="UP001293254">
    <property type="component" value="Unassembled WGS sequence"/>
</dbReference>
<feature type="transmembrane region" description="Helical" evidence="2">
    <location>
        <begin position="101"/>
        <end position="119"/>
    </location>
</feature>